<proteinExistence type="predicted"/>
<name>A0A6G0VIS0_APHCR</name>
<organism evidence="1 2">
    <name type="scientific">Aphis craccivora</name>
    <name type="common">Cowpea aphid</name>
    <dbReference type="NCBI Taxonomy" id="307492"/>
    <lineage>
        <taxon>Eukaryota</taxon>
        <taxon>Metazoa</taxon>
        <taxon>Ecdysozoa</taxon>
        <taxon>Arthropoda</taxon>
        <taxon>Hexapoda</taxon>
        <taxon>Insecta</taxon>
        <taxon>Pterygota</taxon>
        <taxon>Neoptera</taxon>
        <taxon>Paraneoptera</taxon>
        <taxon>Hemiptera</taxon>
        <taxon>Sternorrhyncha</taxon>
        <taxon>Aphidomorpha</taxon>
        <taxon>Aphidoidea</taxon>
        <taxon>Aphididae</taxon>
        <taxon>Aphidini</taxon>
        <taxon>Aphis</taxon>
        <taxon>Aphis</taxon>
    </lineage>
</organism>
<dbReference type="PANTHER" id="PTHR47331">
    <property type="entry name" value="PHD-TYPE DOMAIN-CONTAINING PROTEIN"/>
    <property type="match status" value="1"/>
</dbReference>
<dbReference type="Gene3D" id="3.30.70.270">
    <property type="match status" value="1"/>
</dbReference>
<evidence type="ECO:0000313" key="2">
    <source>
        <dbReference type="Proteomes" id="UP000478052"/>
    </source>
</evidence>
<keyword evidence="2" id="KW-1185">Reference proteome</keyword>
<protein>
    <submittedName>
        <fullName evidence="1">DUF1758 domain-containing protein</fullName>
    </submittedName>
</protein>
<dbReference type="Proteomes" id="UP000478052">
    <property type="component" value="Unassembled WGS sequence"/>
</dbReference>
<comment type="caution">
    <text evidence="1">The sequence shown here is derived from an EMBL/GenBank/DDBJ whole genome shotgun (WGS) entry which is preliminary data.</text>
</comment>
<dbReference type="SUPFAM" id="SSF56672">
    <property type="entry name" value="DNA/RNA polymerases"/>
    <property type="match status" value="1"/>
</dbReference>
<reference evidence="1 2" key="1">
    <citation type="submission" date="2019-08" db="EMBL/GenBank/DDBJ databases">
        <title>Whole genome of Aphis craccivora.</title>
        <authorList>
            <person name="Voronova N.V."/>
            <person name="Shulinski R.S."/>
            <person name="Bandarenka Y.V."/>
            <person name="Zhorov D.G."/>
            <person name="Warner D."/>
        </authorList>
    </citation>
    <scope>NUCLEOTIDE SEQUENCE [LARGE SCALE GENOMIC DNA]</scope>
    <source>
        <strain evidence="1">180601</strain>
        <tissue evidence="1">Whole Body</tissue>
    </source>
</reference>
<dbReference type="PANTHER" id="PTHR47331:SF1">
    <property type="entry name" value="GAG-LIKE PROTEIN"/>
    <property type="match status" value="1"/>
</dbReference>
<dbReference type="InterPro" id="IPR043502">
    <property type="entry name" value="DNA/RNA_pol_sf"/>
</dbReference>
<dbReference type="OrthoDB" id="6626266at2759"/>
<dbReference type="GO" id="GO:0071897">
    <property type="term" value="P:DNA biosynthetic process"/>
    <property type="evidence" value="ECO:0007669"/>
    <property type="project" value="UniProtKB-ARBA"/>
</dbReference>
<dbReference type="AlphaFoldDB" id="A0A6G0VIS0"/>
<dbReference type="Gene3D" id="3.10.10.10">
    <property type="entry name" value="HIV Type 1 Reverse Transcriptase, subunit A, domain 1"/>
    <property type="match status" value="1"/>
</dbReference>
<gene>
    <name evidence="1" type="ORF">FWK35_00038416</name>
</gene>
<dbReference type="InterPro" id="IPR043128">
    <property type="entry name" value="Rev_trsase/Diguanyl_cyclase"/>
</dbReference>
<evidence type="ECO:0000313" key="1">
    <source>
        <dbReference type="EMBL" id="KAF0688141.1"/>
    </source>
</evidence>
<dbReference type="EMBL" id="VUJU01016643">
    <property type="protein sequence ID" value="KAF0688141.1"/>
    <property type="molecule type" value="Genomic_DNA"/>
</dbReference>
<sequence>AEKLKPVTMSSRFGDFSTLIDLHVLPSISNTLPTRPLILDKFKIPELVKGQLADPSCGDPGEIQLLLGAEVFYTIFIGEKFEIDNSLMLHNTTLGWVLTGKVSNHQFNSTKTCMYACFSEEGLESAVSLFITKSNSRRADEQKAERHFNDTHYRDDTGRFVVRLPINTYIGTLGDSSHMAQRRFLNLERRLSKDKWLGIAYHKFMSEYLSMNHMELVTDPDSVKCAYYLPHHAVMKESSITTKLRVVFDGSASSSSGLSLNDILYRGPKVQPNLVHILLRFRMHSIVITADIAKIYRQVLIHPENRIFQRIWYRETPKQSLKEFELRTVTYGTKAASFLSTRCLLQLATEIEDLGLKRVISNDFYVDDLLTGCATEDACYSLYENVNKVLEAAGFPLRKWCSNSSSLISRIPTDTDDATYRLSLTDQDTVSTLGLSWQSSTDTFHFSLGTWNPPAHMTKRSLLSDMNRIFDPIG</sequence>
<accession>A0A6G0VIS0</accession>
<feature type="non-terminal residue" evidence="1">
    <location>
        <position position="474"/>
    </location>
</feature>
<feature type="non-terminal residue" evidence="1">
    <location>
        <position position="1"/>
    </location>
</feature>